<evidence type="ECO:0000313" key="4">
    <source>
        <dbReference type="Proteomes" id="UP000199705"/>
    </source>
</evidence>
<proteinExistence type="predicted"/>
<dbReference type="InterPro" id="IPR028098">
    <property type="entry name" value="Glyco_trans_4-like_N"/>
</dbReference>
<dbReference type="PANTHER" id="PTHR12526">
    <property type="entry name" value="GLYCOSYLTRANSFERASE"/>
    <property type="match status" value="1"/>
</dbReference>
<dbReference type="InterPro" id="IPR001296">
    <property type="entry name" value="Glyco_trans_1"/>
</dbReference>
<reference evidence="4" key="1">
    <citation type="submission" date="2016-10" db="EMBL/GenBank/DDBJ databases">
        <authorList>
            <person name="Varghese N."/>
            <person name="Submissions S."/>
        </authorList>
    </citation>
    <scope>NUCLEOTIDE SEQUENCE [LARGE SCALE GENOMIC DNA]</scope>
    <source>
        <strain evidence="4">Gh-67</strain>
    </source>
</reference>
<organism evidence="3 4">
    <name type="scientific">Mucilaginibacter gossypii</name>
    <dbReference type="NCBI Taxonomy" id="551996"/>
    <lineage>
        <taxon>Bacteria</taxon>
        <taxon>Pseudomonadati</taxon>
        <taxon>Bacteroidota</taxon>
        <taxon>Sphingobacteriia</taxon>
        <taxon>Sphingobacteriales</taxon>
        <taxon>Sphingobacteriaceae</taxon>
        <taxon>Mucilaginibacter</taxon>
    </lineage>
</organism>
<sequence length="373" mass="42219">MKILHIIPAYKPAYGYGGPTESVSRLCEGLAANGHVVDVFTTTANGKTELDVIPGAKTNVEGVNVIYFKRITGDHTHVSPALWRRLVKTANHYDVIHIHSWWSILNVIAARIALFSKAKVILAPRGMLSGYVFESGNNSYKKLIHKLGGRKILKKCVLHATAQSEYMECRKLIPGWQGFVLPNILSLPDIEIKEPYNECFRIIFMSRIHHKKGLEKLFIAISKLSFNLKLVIAGDGEEAYIQQLKQLAVELNIASKIDWIGWVNRDEKFERLNQSDLCVLTSFNENFANVVVESLHMGTAVLVSENVGLSDFVGENNLGWVCTLDTVDIVEKLNEAHLAKQKLDHIRKHGREIIRTTFHEQVLITKYYEEYLK</sequence>
<keyword evidence="4" id="KW-1185">Reference proteome</keyword>
<dbReference type="RefSeq" id="WP_091168149.1">
    <property type="nucleotide sequence ID" value="NZ_FNCG01000006.1"/>
</dbReference>
<dbReference type="Gene3D" id="3.40.50.2000">
    <property type="entry name" value="Glycogen Phosphorylase B"/>
    <property type="match status" value="2"/>
</dbReference>
<dbReference type="Proteomes" id="UP000199705">
    <property type="component" value="Unassembled WGS sequence"/>
</dbReference>
<feature type="domain" description="Glycosyltransferase subfamily 4-like N-terminal" evidence="2">
    <location>
        <begin position="17"/>
        <end position="143"/>
    </location>
</feature>
<accession>A0A1G7ZD55</accession>
<evidence type="ECO:0000259" key="2">
    <source>
        <dbReference type="Pfam" id="PF13579"/>
    </source>
</evidence>
<protein>
    <submittedName>
        <fullName evidence="3">Glycosyltransferase involved in cell wall bisynthesis</fullName>
    </submittedName>
</protein>
<evidence type="ECO:0000259" key="1">
    <source>
        <dbReference type="Pfam" id="PF00534"/>
    </source>
</evidence>
<dbReference type="STRING" id="551996.SAMN05192573_106215"/>
<dbReference type="Pfam" id="PF13579">
    <property type="entry name" value="Glyco_trans_4_4"/>
    <property type="match status" value="1"/>
</dbReference>
<dbReference type="PANTHER" id="PTHR12526:SF637">
    <property type="entry name" value="GLYCOSYLTRANSFERASE EPSF-RELATED"/>
    <property type="match status" value="1"/>
</dbReference>
<dbReference type="Pfam" id="PF00534">
    <property type="entry name" value="Glycos_transf_1"/>
    <property type="match status" value="1"/>
</dbReference>
<evidence type="ECO:0000313" key="3">
    <source>
        <dbReference type="EMBL" id="SDH06579.1"/>
    </source>
</evidence>
<dbReference type="SUPFAM" id="SSF53756">
    <property type="entry name" value="UDP-Glycosyltransferase/glycogen phosphorylase"/>
    <property type="match status" value="1"/>
</dbReference>
<feature type="domain" description="Glycosyl transferase family 1" evidence="1">
    <location>
        <begin position="198"/>
        <end position="352"/>
    </location>
</feature>
<dbReference type="EMBL" id="FNCG01000006">
    <property type="protein sequence ID" value="SDH06579.1"/>
    <property type="molecule type" value="Genomic_DNA"/>
</dbReference>
<dbReference type="NCBIfam" id="NF046085">
    <property type="entry name" value="XrtY_assoc_Gly1"/>
    <property type="match status" value="1"/>
</dbReference>
<dbReference type="GO" id="GO:0016757">
    <property type="term" value="F:glycosyltransferase activity"/>
    <property type="evidence" value="ECO:0007669"/>
    <property type="project" value="InterPro"/>
</dbReference>
<gene>
    <name evidence="3" type="ORF">SAMN05192573_106215</name>
</gene>
<name>A0A1G7ZD55_9SPHI</name>
<keyword evidence="3" id="KW-0808">Transferase</keyword>
<dbReference type="AlphaFoldDB" id="A0A1G7ZD55"/>